<accession>A0AAE0BYT9</accession>
<dbReference type="EMBL" id="LGRX02031708">
    <property type="protein sequence ID" value="KAK3244564.1"/>
    <property type="molecule type" value="Genomic_DNA"/>
</dbReference>
<feature type="signal peptide" evidence="2">
    <location>
        <begin position="1"/>
        <end position="32"/>
    </location>
</feature>
<name>A0AAE0BYT9_9CHLO</name>
<feature type="chain" id="PRO_5042280448" description="EF-hand domain-containing protein" evidence="2">
    <location>
        <begin position="33"/>
        <end position="328"/>
    </location>
</feature>
<evidence type="ECO:0000313" key="3">
    <source>
        <dbReference type="EMBL" id="KAK3244564.1"/>
    </source>
</evidence>
<feature type="region of interest" description="Disordered" evidence="1">
    <location>
        <begin position="289"/>
        <end position="328"/>
    </location>
</feature>
<dbReference type="PROSITE" id="PS00018">
    <property type="entry name" value="EF_HAND_1"/>
    <property type="match status" value="1"/>
</dbReference>
<comment type="caution">
    <text evidence="3">The sequence shown here is derived from an EMBL/GenBank/DDBJ whole genome shotgun (WGS) entry which is preliminary data.</text>
</comment>
<evidence type="ECO:0000256" key="1">
    <source>
        <dbReference type="SAM" id="MobiDB-lite"/>
    </source>
</evidence>
<reference evidence="3 4" key="1">
    <citation type="journal article" date="2015" name="Genome Biol. Evol.">
        <title>Comparative Genomics of a Bacterivorous Green Alga Reveals Evolutionary Causalities and Consequences of Phago-Mixotrophic Mode of Nutrition.</title>
        <authorList>
            <person name="Burns J.A."/>
            <person name="Paasch A."/>
            <person name="Narechania A."/>
            <person name="Kim E."/>
        </authorList>
    </citation>
    <scope>NUCLEOTIDE SEQUENCE [LARGE SCALE GENOMIC DNA]</scope>
    <source>
        <strain evidence="3 4">PLY_AMNH</strain>
    </source>
</reference>
<evidence type="ECO:0000313" key="4">
    <source>
        <dbReference type="Proteomes" id="UP001190700"/>
    </source>
</evidence>
<feature type="non-terminal residue" evidence="3">
    <location>
        <position position="328"/>
    </location>
</feature>
<keyword evidence="2" id="KW-0732">Signal</keyword>
<proteinExistence type="predicted"/>
<evidence type="ECO:0000256" key="2">
    <source>
        <dbReference type="SAM" id="SignalP"/>
    </source>
</evidence>
<keyword evidence="4" id="KW-1185">Reference proteome</keyword>
<dbReference type="Proteomes" id="UP001190700">
    <property type="component" value="Unassembled WGS sequence"/>
</dbReference>
<dbReference type="AlphaFoldDB" id="A0AAE0BYT9"/>
<evidence type="ECO:0008006" key="5">
    <source>
        <dbReference type="Google" id="ProtNLM"/>
    </source>
</evidence>
<organism evidence="3 4">
    <name type="scientific">Cymbomonas tetramitiformis</name>
    <dbReference type="NCBI Taxonomy" id="36881"/>
    <lineage>
        <taxon>Eukaryota</taxon>
        <taxon>Viridiplantae</taxon>
        <taxon>Chlorophyta</taxon>
        <taxon>Pyramimonadophyceae</taxon>
        <taxon>Pyramimonadales</taxon>
        <taxon>Pyramimonadaceae</taxon>
        <taxon>Cymbomonas</taxon>
    </lineage>
</organism>
<sequence>MSQYQAPMGAFPGHASFGGILSLAFLLCSNRACHVAAFAALGSIPDFTSLDLNGDDCISRLEYTLYATSTASLAKLPELQPLVQGASATARAGTGNGGHVASSENCTATILRASVDAVAQKLGNPIAGSVPVARSGTGDKEDLQAAVASNIAAPRQERALLQYTQGTYGLRGSEKMVLVGGGGRGGSEGCWSGEDGKMVVRRSHEMLVGRWVRRECEMLVGRWGEEKCAVLVGALGEEEVRGAGRDAAICACPESKATEVVRGAESQVTEVVRGSESQATEVVRGAESQATEVVRGAESEATEVVRGAESEATEVVRGAESQATEVVQ</sequence>
<dbReference type="InterPro" id="IPR018247">
    <property type="entry name" value="EF_Hand_1_Ca_BS"/>
</dbReference>
<protein>
    <recommendedName>
        <fullName evidence="5">EF-hand domain-containing protein</fullName>
    </recommendedName>
</protein>
<gene>
    <name evidence="3" type="ORF">CYMTET_45825</name>
</gene>